<gene>
    <name evidence="1" type="ORF">DSL99_1741</name>
</gene>
<dbReference type="EMBL" id="QOVL01000007">
    <property type="protein sequence ID" value="RXG30698.1"/>
    <property type="molecule type" value="Genomic_DNA"/>
</dbReference>
<sequence length="115" mass="13392">MSTKFYVTILSILGFGSFLFAQVPSQMRLTPADSLFQKFTLNAKDFSDLDLPDTEKALSEFIAPAEKPDGFKNLMPIIVPDNRFDYKLKIYKPKETYDYNMPILEPIMIERYYRS</sequence>
<protein>
    <submittedName>
        <fullName evidence="1">Uncharacterized protein</fullName>
    </submittedName>
</protein>
<dbReference type="RefSeq" id="WP_073099000.1">
    <property type="nucleotide sequence ID" value="NZ_QOVL01000007.1"/>
</dbReference>
<dbReference type="STRING" id="1122159.SAMN02745246_01917"/>
<evidence type="ECO:0000313" key="1">
    <source>
        <dbReference type="EMBL" id="RXG30698.1"/>
    </source>
</evidence>
<accession>A0A4Q0PLX9</accession>
<proteinExistence type="predicted"/>
<name>A0A4Q0PLX9_9FLAO</name>
<evidence type="ECO:0000313" key="2">
    <source>
        <dbReference type="Proteomes" id="UP000290608"/>
    </source>
</evidence>
<reference evidence="1 2" key="1">
    <citation type="submission" date="2018-07" db="EMBL/GenBank/DDBJ databases">
        <title>Leeuwenhoekiella genomics.</title>
        <authorList>
            <person name="Tahon G."/>
            <person name="Willems A."/>
        </authorList>
    </citation>
    <scope>NUCLEOTIDE SEQUENCE [LARGE SCALE GENOMIC DNA]</scope>
    <source>
        <strain evidence="1 2">LMG 1345</strain>
    </source>
</reference>
<organism evidence="1 2">
    <name type="scientific">Leeuwenhoekiella marinoflava</name>
    <dbReference type="NCBI Taxonomy" id="988"/>
    <lineage>
        <taxon>Bacteria</taxon>
        <taxon>Pseudomonadati</taxon>
        <taxon>Bacteroidota</taxon>
        <taxon>Flavobacteriia</taxon>
        <taxon>Flavobacteriales</taxon>
        <taxon>Flavobacteriaceae</taxon>
        <taxon>Leeuwenhoekiella</taxon>
    </lineage>
</organism>
<comment type="caution">
    <text evidence="1">The sequence shown here is derived from an EMBL/GenBank/DDBJ whole genome shotgun (WGS) entry which is preliminary data.</text>
</comment>
<dbReference type="AlphaFoldDB" id="A0A4Q0PLX9"/>
<dbReference type="Proteomes" id="UP000290608">
    <property type="component" value="Unassembled WGS sequence"/>
</dbReference>